<evidence type="ECO:0000313" key="3">
    <source>
        <dbReference type="EMBL" id="EXF91484.1"/>
    </source>
</evidence>
<organism evidence="3 4">
    <name type="scientific">Pseudomonas fluorescens HK44</name>
    <dbReference type="NCBI Taxonomy" id="1042209"/>
    <lineage>
        <taxon>Bacteria</taxon>
        <taxon>Pseudomonadati</taxon>
        <taxon>Pseudomonadota</taxon>
        <taxon>Gammaproteobacteria</taxon>
        <taxon>Pseudomonadales</taxon>
        <taxon>Pseudomonadaceae</taxon>
        <taxon>Pseudomonas</taxon>
    </lineage>
</organism>
<evidence type="ECO:0000256" key="1">
    <source>
        <dbReference type="ARBA" id="ARBA00008460"/>
    </source>
</evidence>
<dbReference type="HOGENOM" id="CLU_161438_1_0_6"/>
<dbReference type="PATRIC" id="fig|1042209.11.peg.5723"/>
<dbReference type="InterPro" id="IPR007454">
    <property type="entry name" value="UPF0250_YbeD-like"/>
</dbReference>
<dbReference type="RefSeq" id="WP_017340995.1">
    <property type="nucleotide sequence ID" value="NZ_AFOY02000023.1"/>
</dbReference>
<comment type="caution">
    <text evidence="3">The sequence shown here is derived from an EMBL/GenBank/DDBJ whole genome shotgun (WGS) entry which is preliminary data.</text>
</comment>
<protein>
    <recommendedName>
        <fullName evidence="2">UPF0250 protein HK44_017790</fullName>
    </recommendedName>
</protein>
<dbReference type="EMBL" id="AFOY02000023">
    <property type="protein sequence ID" value="EXF91484.1"/>
    <property type="molecule type" value="Genomic_DNA"/>
</dbReference>
<dbReference type="HAMAP" id="MF_00659">
    <property type="entry name" value="UPF0250"/>
    <property type="match status" value="1"/>
</dbReference>
<dbReference type="SUPFAM" id="SSF117991">
    <property type="entry name" value="YbeD/HP0495-like"/>
    <property type="match status" value="1"/>
</dbReference>
<evidence type="ECO:0000256" key="2">
    <source>
        <dbReference type="HAMAP-Rule" id="MF_00659"/>
    </source>
</evidence>
<gene>
    <name evidence="3" type="ORF">HK44_017790</name>
</gene>
<reference evidence="3 4" key="1">
    <citation type="journal article" date="2011" name="J. Bacteriol.">
        <title>Draft genome sequence of the polycyclic aromatic hydrocarbon-degrading, genetically engineered bioluminescent bioreporter Pseudomonas fluorescens HK44.</title>
        <authorList>
            <person name="Chauhan A."/>
            <person name="Layton A.C."/>
            <person name="Williams D.E."/>
            <person name="Smartt A.E."/>
            <person name="Ripp S."/>
            <person name="Karpinets T.V."/>
            <person name="Brown S.D."/>
            <person name="Sayler G.S."/>
        </authorList>
    </citation>
    <scope>NUCLEOTIDE SEQUENCE [LARGE SCALE GENOMIC DNA]</scope>
    <source>
        <strain evidence="3 4">HK44</strain>
    </source>
</reference>
<dbReference type="GO" id="GO:0005829">
    <property type="term" value="C:cytosol"/>
    <property type="evidence" value="ECO:0007669"/>
    <property type="project" value="TreeGrafter"/>
</dbReference>
<sequence length="91" mass="10115">MTDTEVNAPKIEFPCADYPIKVIGDTGVGFKDKIIAILEKHATVDHKTLAERQSTNGKYTTIQLHIIATGQEQLYDINSELRATGFVHMVL</sequence>
<dbReference type="AlphaFoldDB" id="A0A010RR23"/>
<dbReference type="PANTHER" id="PTHR38036:SF1">
    <property type="entry name" value="UPF0250 PROTEIN YBED"/>
    <property type="match status" value="1"/>
</dbReference>
<proteinExistence type="inferred from homology"/>
<dbReference type="NCBIfam" id="NF001486">
    <property type="entry name" value="PRK00341.1"/>
    <property type="match status" value="1"/>
</dbReference>
<evidence type="ECO:0000313" key="4">
    <source>
        <dbReference type="Proteomes" id="UP000022611"/>
    </source>
</evidence>
<dbReference type="eggNOG" id="COG2921">
    <property type="taxonomic scope" value="Bacteria"/>
</dbReference>
<dbReference type="Pfam" id="PF04359">
    <property type="entry name" value="DUF493"/>
    <property type="match status" value="1"/>
</dbReference>
<name>A0A010RR23_PSEFL</name>
<accession>A0A010RR23</accession>
<dbReference type="PANTHER" id="PTHR38036">
    <property type="entry name" value="UPF0250 PROTEIN YBED"/>
    <property type="match status" value="1"/>
</dbReference>
<dbReference type="OrthoDB" id="9793424at2"/>
<dbReference type="InterPro" id="IPR027471">
    <property type="entry name" value="YbeD-like_sf"/>
</dbReference>
<dbReference type="Gene3D" id="3.30.70.260">
    <property type="match status" value="1"/>
</dbReference>
<comment type="similarity">
    <text evidence="1 2">Belongs to the UPF0250 family.</text>
</comment>
<dbReference type="Proteomes" id="UP000022611">
    <property type="component" value="Unassembled WGS sequence"/>
</dbReference>